<accession>A0A1R3KP73</accession>
<organism evidence="8 9">
    <name type="scientific">Corchorus olitorius</name>
    <dbReference type="NCBI Taxonomy" id="93759"/>
    <lineage>
        <taxon>Eukaryota</taxon>
        <taxon>Viridiplantae</taxon>
        <taxon>Streptophyta</taxon>
        <taxon>Embryophyta</taxon>
        <taxon>Tracheophyta</taxon>
        <taxon>Spermatophyta</taxon>
        <taxon>Magnoliopsida</taxon>
        <taxon>eudicotyledons</taxon>
        <taxon>Gunneridae</taxon>
        <taxon>Pentapetalae</taxon>
        <taxon>rosids</taxon>
        <taxon>malvids</taxon>
        <taxon>Malvales</taxon>
        <taxon>Malvaceae</taxon>
        <taxon>Grewioideae</taxon>
        <taxon>Apeibeae</taxon>
        <taxon>Corchorus</taxon>
    </lineage>
</organism>
<dbReference type="OrthoDB" id="1422462at2759"/>
<dbReference type="GO" id="GO:0005739">
    <property type="term" value="C:mitochondrion"/>
    <property type="evidence" value="ECO:0007669"/>
    <property type="project" value="TreeGrafter"/>
</dbReference>
<dbReference type="SUPFAM" id="SSF55681">
    <property type="entry name" value="Class II aaRS and biotin synthetases"/>
    <property type="match status" value="1"/>
</dbReference>
<keyword evidence="1" id="KW-0436">Ligase</keyword>
<evidence type="ECO:0000256" key="3">
    <source>
        <dbReference type="ARBA" id="ARBA00022840"/>
    </source>
</evidence>
<keyword evidence="2" id="KW-0547">Nucleotide-binding</keyword>
<protein>
    <recommendedName>
        <fullName evidence="7">Aminoacyl-transfer RNA synthetases class-II family profile domain-containing protein</fullName>
    </recommendedName>
</protein>
<feature type="compositionally biased region" description="Acidic residues" evidence="6">
    <location>
        <begin position="184"/>
        <end position="204"/>
    </location>
</feature>
<feature type="region of interest" description="Disordered" evidence="6">
    <location>
        <begin position="178"/>
        <end position="207"/>
    </location>
</feature>
<feature type="region of interest" description="Disordered" evidence="6">
    <location>
        <begin position="271"/>
        <end position="450"/>
    </location>
</feature>
<proteinExistence type="predicted"/>
<reference evidence="9" key="1">
    <citation type="submission" date="2013-09" db="EMBL/GenBank/DDBJ databases">
        <title>Corchorus olitorius genome sequencing.</title>
        <authorList>
            <person name="Alam M."/>
            <person name="Haque M.S."/>
            <person name="Islam M.S."/>
            <person name="Emdad E.M."/>
            <person name="Islam M.M."/>
            <person name="Ahmed B."/>
            <person name="Halim A."/>
            <person name="Hossen Q.M.M."/>
            <person name="Hossain M.Z."/>
            <person name="Ahmed R."/>
            <person name="Khan M.M."/>
            <person name="Islam R."/>
            <person name="Rashid M.M."/>
            <person name="Khan S.A."/>
            <person name="Rahman M.S."/>
            <person name="Alam M."/>
            <person name="Yahiya A.S."/>
            <person name="Khan M.S."/>
            <person name="Azam M.S."/>
            <person name="Haque T."/>
            <person name="Lashkar M.Z.H."/>
            <person name="Akhand A.I."/>
            <person name="Morshed G."/>
            <person name="Roy S."/>
            <person name="Uddin K.S."/>
            <person name="Rabeya T."/>
            <person name="Hossain A.S."/>
            <person name="Chowdhury A."/>
            <person name="Snigdha A.R."/>
            <person name="Mortoza M.S."/>
            <person name="Matin S.A."/>
            <person name="Hoque S.M.E."/>
            <person name="Islam M.K."/>
            <person name="Roy D.K."/>
            <person name="Haider R."/>
            <person name="Moosa M.M."/>
            <person name="Elias S.M."/>
            <person name="Hasan A.M."/>
            <person name="Jahan S."/>
            <person name="Shafiuddin M."/>
            <person name="Mahmood N."/>
            <person name="Shommy N.S."/>
        </authorList>
    </citation>
    <scope>NUCLEOTIDE SEQUENCE [LARGE SCALE GENOMIC DNA]</scope>
    <source>
        <strain evidence="9">cv. O-4</strain>
    </source>
</reference>
<name>A0A1R3KP73_9ROSI</name>
<feature type="compositionally biased region" description="Basic and acidic residues" evidence="6">
    <location>
        <begin position="281"/>
        <end position="296"/>
    </location>
</feature>
<evidence type="ECO:0000256" key="5">
    <source>
        <dbReference type="ARBA" id="ARBA00023146"/>
    </source>
</evidence>
<comment type="caution">
    <text evidence="8">The sequence shown here is derived from an EMBL/GenBank/DDBJ whole genome shotgun (WGS) entry which is preliminary data.</text>
</comment>
<evidence type="ECO:0000256" key="1">
    <source>
        <dbReference type="ARBA" id="ARBA00022598"/>
    </source>
</evidence>
<feature type="compositionally biased region" description="Polar residues" evidence="6">
    <location>
        <begin position="368"/>
        <end position="382"/>
    </location>
</feature>
<dbReference type="Pfam" id="PF00587">
    <property type="entry name" value="tRNA-synt_2b"/>
    <property type="match status" value="1"/>
</dbReference>
<dbReference type="InterPro" id="IPR006195">
    <property type="entry name" value="aa-tRNA-synth_II"/>
</dbReference>
<dbReference type="STRING" id="93759.A0A1R3KP73"/>
<dbReference type="EMBL" id="AWUE01012553">
    <property type="protein sequence ID" value="OMP08903.1"/>
    <property type="molecule type" value="Genomic_DNA"/>
</dbReference>
<feature type="compositionally biased region" description="Low complexity" evidence="6">
    <location>
        <begin position="329"/>
        <end position="341"/>
    </location>
</feature>
<dbReference type="GO" id="GO:0005524">
    <property type="term" value="F:ATP binding"/>
    <property type="evidence" value="ECO:0007669"/>
    <property type="project" value="UniProtKB-KW"/>
</dbReference>
<evidence type="ECO:0000256" key="4">
    <source>
        <dbReference type="ARBA" id="ARBA00022917"/>
    </source>
</evidence>
<keyword evidence="5" id="KW-0030">Aminoacyl-tRNA synthetase</keyword>
<dbReference type="GO" id="GO:0004829">
    <property type="term" value="F:threonine-tRNA ligase activity"/>
    <property type="evidence" value="ECO:0007669"/>
    <property type="project" value="TreeGrafter"/>
</dbReference>
<dbReference type="Proteomes" id="UP000187203">
    <property type="component" value="Unassembled WGS sequence"/>
</dbReference>
<keyword evidence="4" id="KW-0648">Protein biosynthesis</keyword>
<gene>
    <name evidence="8" type="ORF">COLO4_06007</name>
</gene>
<keyword evidence="3" id="KW-0067">ATP-binding</keyword>
<dbReference type="GO" id="GO:0006435">
    <property type="term" value="P:threonyl-tRNA aminoacylation"/>
    <property type="evidence" value="ECO:0007669"/>
    <property type="project" value="TreeGrafter"/>
</dbReference>
<sequence length="782" mass="88106">MTWHHTHETTEGFISHPSDGEAWKHFDMTYPDFASDPRNIRLGLVCSMVFVVPMGSSVQTRENAVTDPLLHTLAWGPSNGATLWPAYLVNAQQAIQVYYCHYPSMKKDKVDWMAVCETKSRRVIDSAFKEESDQDATAYQVDDITHAPSVSISEQIPSLFDQLHGITLEVDLGILPQSVPSELPTDEEEFESEETSDDEDDVDPSNEIPLRLADFGVLHRNEASGTLTGLTRVRRFQQDDAHIFCKESQELGDLATWERVEAALTEALNESGKEWQMAKSKQGDGSKTDPKKDKEKGKRKVNPQPPPPSAPKKTLRMPPAMNGTVKTRGTATASGSTSQQQPEPAPRKVFRLQPPPRRMETSPPEDPVNSSSSQLPATNGSTSQQQPESEPPSPSVFRLQPPHRQTTTSPPANAEEDAPDVQHDQQQQPMKLPPYPGLRDPPVEPLPSREVPEVPPLELSENMLYGYDFHFRRILTGTIEGYYRGAWPGWSFIPRDVEKEMFETFKVYYTWPKSREKEVRGAFSRLASDHIRRQFQIARETLHIPNPGWVPYAAWDIIRAYWQSPQFKALQEQNKKNRNADGLAGTSGYRGGRISTYVHRQRLTIEKRRMPTRVELYERTHGNRKNGTYPPCRTAITMAKFNATLQRAKDAARGDQEALRAIDEDAIFDEVAGGTKGRRLGLGNIARAERCGVVDPCSSLTQENQELRETIRSLSQDNEATKAKQTQSDQKLDKLIFEQVSESSGTTRHQPQQPEPVENSPDKDNNIQDEDLEAHDEENNIG</sequence>
<evidence type="ECO:0000313" key="9">
    <source>
        <dbReference type="Proteomes" id="UP000187203"/>
    </source>
</evidence>
<evidence type="ECO:0000259" key="7">
    <source>
        <dbReference type="PROSITE" id="PS50862"/>
    </source>
</evidence>
<dbReference type="AlphaFoldDB" id="A0A1R3KP73"/>
<evidence type="ECO:0000256" key="6">
    <source>
        <dbReference type="SAM" id="MobiDB-lite"/>
    </source>
</evidence>
<dbReference type="Pfam" id="PF02992">
    <property type="entry name" value="Transposase_21"/>
    <property type="match status" value="1"/>
</dbReference>
<dbReference type="Pfam" id="PF03004">
    <property type="entry name" value="Transposase_24"/>
    <property type="match status" value="1"/>
</dbReference>
<evidence type="ECO:0000256" key="2">
    <source>
        <dbReference type="ARBA" id="ARBA00022741"/>
    </source>
</evidence>
<dbReference type="InterPro" id="IPR004242">
    <property type="entry name" value="Transposase_21"/>
</dbReference>
<dbReference type="InterPro" id="IPR045864">
    <property type="entry name" value="aa-tRNA-synth_II/BPL/LPL"/>
</dbReference>
<feature type="compositionally biased region" description="Polar residues" evidence="6">
    <location>
        <begin position="713"/>
        <end position="729"/>
    </location>
</feature>
<feature type="compositionally biased region" description="Polar residues" evidence="6">
    <location>
        <begin position="740"/>
        <end position="752"/>
    </location>
</feature>
<dbReference type="PROSITE" id="PS50862">
    <property type="entry name" value="AA_TRNA_LIGASE_II"/>
    <property type="match status" value="1"/>
</dbReference>
<dbReference type="PANTHER" id="PTHR11451:SF46">
    <property type="entry name" value="THREONINE--TRNA LIGASE"/>
    <property type="match status" value="1"/>
</dbReference>
<dbReference type="PANTHER" id="PTHR11451">
    <property type="entry name" value="THREONINE-TRNA LIGASE"/>
    <property type="match status" value="1"/>
</dbReference>
<feature type="domain" description="Aminoacyl-transfer RNA synthetases class-II family profile" evidence="7">
    <location>
        <begin position="209"/>
        <end position="250"/>
    </location>
</feature>
<keyword evidence="9" id="KW-1185">Reference proteome</keyword>
<dbReference type="InterPro" id="IPR004252">
    <property type="entry name" value="Probable_transposase_24"/>
</dbReference>
<feature type="compositionally biased region" description="Acidic residues" evidence="6">
    <location>
        <begin position="767"/>
        <end position="776"/>
    </location>
</feature>
<feature type="region of interest" description="Disordered" evidence="6">
    <location>
        <begin position="713"/>
        <end position="782"/>
    </location>
</feature>
<dbReference type="Gene3D" id="3.30.930.10">
    <property type="entry name" value="Bira Bifunctional Protein, Domain 2"/>
    <property type="match status" value="1"/>
</dbReference>
<evidence type="ECO:0000313" key="8">
    <source>
        <dbReference type="EMBL" id="OMP08903.1"/>
    </source>
</evidence>
<dbReference type="InterPro" id="IPR002314">
    <property type="entry name" value="aa-tRNA-synt_IIb"/>
</dbReference>
<dbReference type="GO" id="GO:0009507">
    <property type="term" value="C:chloroplast"/>
    <property type="evidence" value="ECO:0007669"/>
    <property type="project" value="TreeGrafter"/>
</dbReference>